<feature type="transmembrane region" description="Helical" evidence="7">
    <location>
        <begin position="383"/>
        <end position="401"/>
    </location>
</feature>
<keyword evidence="4 7" id="KW-0812">Transmembrane</keyword>
<dbReference type="GO" id="GO:0005886">
    <property type="term" value="C:plasma membrane"/>
    <property type="evidence" value="ECO:0007669"/>
    <property type="project" value="UniProtKB-SubCell"/>
</dbReference>
<keyword evidence="6 7" id="KW-0472">Membrane</keyword>
<sequence>MVSLTDQIKRSGFWQALEVLVLVITQFVYFGVMARILEKSDYGLMAIANGFVALGMIFAEGGMGAALIQKQNALKSHSKAALQGSILFSLCIVGLFYLMAPLIAAAFDQPMLAELVRVIAWNFVLLAIYSIPLSLLQKEMRFRHSAIVTILASVIAYSFGIVLGYKGWGVWSLVGAVLLNSLLKMIGYLYLAPVRFSIKWYYSEWKELFSFGSGMILLKVNSYISKNGLILLLGKIFSPGMLGVFERSYQINNMPSNYLGQILIKIMFPALSKLQDNEQRQFRLYDHGLGLSNSILMPLSLFLIYFSKEVVLIMLGEKWMDAVLPLQLLFVVMPFTISSRMTDALIRAKGLVYKNVSRKMIYAIILLVSCGFGGYYYGLGGAAVAVVFSTLINYIMMVYLVKVVFKRSFYQVFYGPLKQGVLLTLKTGILLLGYHFSYGMYNAPGVVPFLLFTTLSGIGVLIAGLRFPQFLGSYIKLTLDQVLGKYGFYKGSV</sequence>
<name>A0A4S3M092_9FLAO</name>
<dbReference type="AlphaFoldDB" id="A0A4S3M092"/>
<comment type="subcellular location">
    <subcellularLocation>
        <location evidence="1">Cell membrane</location>
        <topology evidence="1">Multi-pass membrane protein</topology>
    </subcellularLocation>
</comment>
<protein>
    <submittedName>
        <fullName evidence="8">Lipopolysaccharide biosynthesis protein</fullName>
    </submittedName>
</protein>
<dbReference type="EMBL" id="SSMC01000002">
    <property type="protein sequence ID" value="THD67751.1"/>
    <property type="molecule type" value="Genomic_DNA"/>
</dbReference>
<evidence type="ECO:0000256" key="7">
    <source>
        <dbReference type="SAM" id="Phobius"/>
    </source>
</evidence>
<reference evidence="8 9" key="1">
    <citation type="submission" date="2019-04" db="EMBL/GenBank/DDBJ databases">
        <title>Draft genome sequence of Robertkochia marina CC-AMO-30D.</title>
        <authorList>
            <person name="Hameed A."/>
            <person name="Lin S.-Y."/>
            <person name="Shahina M."/>
            <person name="Lai W.-A."/>
            <person name="Young C.-C."/>
        </authorList>
    </citation>
    <scope>NUCLEOTIDE SEQUENCE [LARGE SCALE GENOMIC DNA]</scope>
    <source>
        <strain evidence="8 9">CC-AMO-30D</strain>
    </source>
</reference>
<comment type="caution">
    <text evidence="8">The sequence shown here is derived from an EMBL/GenBank/DDBJ whole genome shotgun (WGS) entry which is preliminary data.</text>
</comment>
<feature type="transmembrane region" description="Helical" evidence="7">
    <location>
        <begin position="289"/>
        <end position="307"/>
    </location>
</feature>
<proteinExistence type="inferred from homology"/>
<accession>A0A4S3M092</accession>
<feature type="transmembrane region" description="Helical" evidence="7">
    <location>
        <begin position="319"/>
        <end position="339"/>
    </location>
</feature>
<evidence type="ECO:0000256" key="1">
    <source>
        <dbReference type="ARBA" id="ARBA00004651"/>
    </source>
</evidence>
<feature type="transmembrane region" description="Helical" evidence="7">
    <location>
        <begin position="421"/>
        <end position="441"/>
    </location>
</feature>
<keyword evidence="9" id="KW-1185">Reference proteome</keyword>
<dbReference type="InterPro" id="IPR050833">
    <property type="entry name" value="Poly_Biosynth_Transport"/>
</dbReference>
<dbReference type="CDD" id="cd13127">
    <property type="entry name" value="MATE_tuaB_like"/>
    <property type="match status" value="1"/>
</dbReference>
<evidence type="ECO:0000256" key="2">
    <source>
        <dbReference type="ARBA" id="ARBA00007430"/>
    </source>
</evidence>
<evidence type="ECO:0000256" key="6">
    <source>
        <dbReference type="ARBA" id="ARBA00023136"/>
    </source>
</evidence>
<feature type="transmembrane region" description="Helical" evidence="7">
    <location>
        <begin position="80"/>
        <end position="107"/>
    </location>
</feature>
<evidence type="ECO:0000313" key="8">
    <source>
        <dbReference type="EMBL" id="THD67751.1"/>
    </source>
</evidence>
<evidence type="ECO:0000256" key="3">
    <source>
        <dbReference type="ARBA" id="ARBA00022475"/>
    </source>
</evidence>
<feature type="transmembrane region" description="Helical" evidence="7">
    <location>
        <begin position="360"/>
        <end position="377"/>
    </location>
</feature>
<keyword evidence="3" id="KW-1003">Cell membrane</keyword>
<evidence type="ECO:0000256" key="4">
    <source>
        <dbReference type="ARBA" id="ARBA00022692"/>
    </source>
</evidence>
<comment type="similarity">
    <text evidence="2">Belongs to the polysaccharide synthase family.</text>
</comment>
<feature type="transmembrane region" description="Helical" evidence="7">
    <location>
        <begin position="119"/>
        <end position="136"/>
    </location>
</feature>
<evidence type="ECO:0000313" key="9">
    <source>
        <dbReference type="Proteomes" id="UP000305939"/>
    </source>
</evidence>
<feature type="transmembrane region" description="Helical" evidence="7">
    <location>
        <begin position="44"/>
        <end position="68"/>
    </location>
</feature>
<gene>
    <name evidence="8" type="ORF">E7Z59_08850</name>
</gene>
<evidence type="ECO:0000256" key="5">
    <source>
        <dbReference type="ARBA" id="ARBA00022989"/>
    </source>
</evidence>
<organism evidence="8 9">
    <name type="scientific">Robertkochia marina</name>
    <dbReference type="NCBI Taxonomy" id="1227945"/>
    <lineage>
        <taxon>Bacteria</taxon>
        <taxon>Pseudomonadati</taxon>
        <taxon>Bacteroidota</taxon>
        <taxon>Flavobacteriia</taxon>
        <taxon>Flavobacteriales</taxon>
        <taxon>Flavobacteriaceae</taxon>
        <taxon>Robertkochia</taxon>
    </lineage>
</organism>
<dbReference type="PANTHER" id="PTHR30250:SF10">
    <property type="entry name" value="LIPOPOLYSACCHARIDE BIOSYNTHESIS PROTEIN WZXC"/>
    <property type="match status" value="1"/>
</dbReference>
<keyword evidence="5 7" id="KW-1133">Transmembrane helix</keyword>
<dbReference type="PANTHER" id="PTHR30250">
    <property type="entry name" value="PST FAMILY PREDICTED COLANIC ACID TRANSPORTER"/>
    <property type="match status" value="1"/>
</dbReference>
<feature type="transmembrane region" description="Helical" evidence="7">
    <location>
        <begin position="148"/>
        <end position="165"/>
    </location>
</feature>
<dbReference type="Pfam" id="PF13440">
    <property type="entry name" value="Polysacc_synt_3"/>
    <property type="match status" value="1"/>
</dbReference>
<feature type="transmembrane region" description="Helical" evidence="7">
    <location>
        <begin position="12"/>
        <end position="32"/>
    </location>
</feature>
<dbReference type="OrthoDB" id="9770347at2"/>
<feature type="transmembrane region" description="Helical" evidence="7">
    <location>
        <begin position="447"/>
        <end position="467"/>
    </location>
</feature>
<feature type="transmembrane region" description="Helical" evidence="7">
    <location>
        <begin position="171"/>
        <end position="191"/>
    </location>
</feature>
<dbReference type="Proteomes" id="UP000305939">
    <property type="component" value="Unassembled WGS sequence"/>
</dbReference>